<reference evidence="3" key="1">
    <citation type="submission" date="2021-01" db="EMBL/GenBank/DDBJ databases">
        <authorList>
            <person name="Corre E."/>
            <person name="Pelletier E."/>
            <person name="Niang G."/>
            <person name="Scheremetjew M."/>
            <person name="Finn R."/>
            <person name="Kale V."/>
            <person name="Holt S."/>
            <person name="Cochrane G."/>
            <person name="Meng A."/>
            <person name="Brown T."/>
            <person name="Cohen L."/>
        </authorList>
    </citation>
    <scope>NUCLEOTIDE SEQUENCE</scope>
    <source>
        <strain evidence="3">CCMP2222</strain>
    </source>
</reference>
<keyword evidence="2" id="KW-0732">Signal</keyword>
<organism evidence="3">
    <name type="scientific">Alexandrium andersonii</name>
    <dbReference type="NCBI Taxonomy" id="327968"/>
    <lineage>
        <taxon>Eukaryota</taxon>
        <taxon>Sar</taxon>
        <taxon>Alveolata</taxon>
        <taxon>Dinophyceae</taxon>
        <taxon>Gonyaulacales</taxon>
        <taxon>Pyrocystaceae</taxon>
        <taxon>Alexandrium</taxon>
    </lineage>
</organism>
<sequence>MPSMCARAVVALVVLGGGVLPAQAAEEAFDVHMHMEKLDWTAGSVLGLQRGYKLHKKGAKPTAETPEGAVPYSSLLGFQRGIKVQKVAPPPAEEPSETAFRVLKAPAAAAQRRAVASSAAQTSSTAPRRSEGLGRPAVPPSI</sequence>
<feature type="compositionally biased region" description="Low complexity" evidence="1">
    <location>
        <begin position="111"/>
        <end position="127"/>
    </location>
</feature>
<feature type="region of interest" description="Disordered" evidence="1">
    <location>
        <begin position="111"/>
        <end position="142"/>
    </location>
</feature>
<gene>
    <name evidence="3" type="ORF">AAND1436_LOCUS49092</name>
</gene>
<evidence type="ECO:0000256" key="2">
    <source>
        <dbReference type="SAM" id="SignalP"/>
    </source>
</evidence>
<name>A0A7S2NK51_9DINO</name>
<evidence type="ECO:0000313" key="3">
    <source>
        <dbReference type="EMBL" id="CAD9544216.1"/>
    </source>
</evidence>
<feature type="chain" id="PRO_5030974122" evidence="2">
    <location>
        <begin position="25"/>
        <end position="142"/>
    </location>
</feature>
<protein>
    <submittedName>
        <fullName evidence="3">Uncharacterized protein</fullName>
    </submittedName>
</protein>
<feature type="signal peptide" evidence="2">
    <location>
        <begin position="1"/>
        <end position="24"/>
    </location>
</feature>
<proteinExistence type="predicted"/>
<evidence type="ECO:0000256" key="1">
    <source>
        <dbReference type="SAM" id="MobiDB-lite"/>
    </source>
</evidence>
<accession>A0A7S2NK51</accession>
<dbReference type="AlphaFoldDB" id="A0A7S2NK51"/>
<dbReference type="EMBL" id="HBGQ01102651">
    <property type="protein sequence ID" value="CAD9544216.1"/>
    <property type="molecule type" value="Transcribed_RNA"/>
</dbReference>